<feature type="domain" description="Carbohydrate kinase PfkB" evidence="4">
    <location>
        <begin position="13"/>
        <end position="281"/>
    </location>
</feature>
<dbReference type="EMBL" id="QOVM01000004">
    <property type="protein sequence ID" value="RXG21909.1"/>
    <property type="molecule type" value="Genomic_DNA"/>
</dbReference>
<evidence type="ECO:0000256" key="2">
    <source>
        <dbReference type="ARBA" id="ARBA00022679"/>
    </source>
</evidence>
<evidence type="ECO:0000259" key="4">
    <source>
        <dbReference type="Pfam" id="PF00294"/>
    </source>
</evidence>
<gene>
    <name evidence="5" type="ORF">DSM00_1973</name>
</gene>
<keyword evidence="6" id="KW-1185">Reference proteome</keyword>
<comment type="similarity">
    <text evidence="1">Belongs to the carbohydrate kinase PfkB family.</text>
</comment>
<evidence type="ECO:0000256" key="1">
    <source>
        <dbReference type="ARBA" id="ARBA00010688"/>
    </source>
</evidence>
<dbReference type="PANTHER" id="PTHR43085">
    <property type="entry name" value="HEXOKINASE FAMILY MEMBER"/>
    <property type="match status" value="1"/>
</dbReference>
<evidence type="ECO:0000313" key="6">
    <source>
        <dbReference type="Proteomes" id="UP000289238"/>
    </source>
</evidence>
<dbReference type="InterPro" id="IPR029056">
    <property type="entry name" value="Ribokinase-like"/>
</dbReference>
<accession>A0A4Q0P819</accession>
<evidence type="ECO:0000256" key="3">
    <source>
        <dbReference type="ARBA" id="ARBA00022777"/>
    </source>
</evidence>
<dbReference type="Gene3D" id="3.40.1190.20">
    <property type="match status" value="1"/>
</dbReference>
<dbReference type="InterPro" id="IPR050306">
    <property type="entry name" value="PfkB_Carbo_kinase"/>
</dbReference>
<protein>
    <submittedName>
        <fullName evidence="5">Fructokinase</fullName>
    </submittedName>
</protein>
<dbReference type="OrthoDB" id="9813569at2"/>
<dbReference type="InterPro" id="IPR002173">
    <property type="entry name" value="Carboh/pur_kinase_PfkB_CS"/>
</dbReference>
<dbReference type="GO" id="GO:0016301">
    <property type="term" value="F:kinase activity"/>
    <property type="evidence" value="ECO:0007669"/>
    <property type="project" value="UniProtKB-KW"/>
</dbReference>
<dbReference type="InterPro" id="IPR011611">
    <property type="entry name" value="PfkB_dom"/>
</dbReference>
<dbReference type="AlphaFoldDB" id="A0A4Q0P819"/>
<reference evidence="5 6" key="1">
    <citation type="submission" date="2018-07" db="EMBL/GenBank/DDBJ databases">
        <title>Leeuwenhoekiella genomics.</title>
        <authorList>
            <person name="Tahon G."/>
            <person name="Willems A."/>
        </authorList>
    </citation>
    <scope>NUCLEOTIDE SEQUENCE [LARGE SCALE GENOMIC DNA]</scope>
    <source>
        <strain evidence="5 6">LMG 22550</strain>
    </source>
</reference>
<keyword evidence="3 5" id="KW-0418">Kinase</keyword>
<dbReference type="PANTHER" id="PTHR43085:SF57">
    <property type="entry name" value="CARBOHYDRATE KINASE PFKB DOMAIN-CONTAINING PROTEIN"/>
    <property type="match status" value="1"/>
</dbReference>
<dbReference type="CDD" id="cd01167">
    <property type="entry name" value="bac_FRK"/>
    <property type="match status" value="1"/>
</dbReference>
<comment type="caution">
    <text evidence="5">The sequence shown here is derived from an EMBL/GenBank/DDBJ whole genome shotgun (WGS) entry which is preliminary data.</text>
</comment>
<dbReference type="SUPFAM" id="SSF53613">
    <property type="entry name" value="Ribokinase-like"/>
    <property type="match status" value="1"/>
</dbReference>
<evidence type="ECO:0000313" key="5">
    <source>
        <dbReference type="EMBL" id="RXG21909.1"/>
    </source>
</evidence>
<dbReference type="Proteomes" id="UP000289238">
    <property type="component" value="Unassembled WGS sequence"/>
</dbReference>
<organism evidence="5 6">
    <name type="scientific">Leeuwenhoekiella aequorea</name>
    <dbReference type="NCBI Taxonomy" id="283736"/>
    <lineage>
        <taxon>Bacteria</taxon>
        <taxon>Pseudomonadati</taxon>
        <taxon>Bacteroidota</taxon>
        <taxon>Flavobacteriia</taxon>
        <taxon>Flavobacteriales</taxon>
        <taxon>Flavobacteriaceae</taxon>
        <taxon>Leeuwenhoekiella</taxon>
    </lineage>
</organism>
<proteinExistence type="inferred from homology"/>
<name>A0A4Q0P819_9FLAO</name>
<keyword evidence="2" id="KW-0808">Transferase</keyword>
<dbReference type="RefSeq" id="WP_128757823.1">
    <property type="nucleotide sequence ID" value="NZ_QOVM01000004.1"/>
</dbReference>
<dbReference type="Pfam" id="PF00294">
    <property type="entry name" value="PfkB"/>
    <property type="match status" value="1"/>
</dbReference>
<sequence length="294" mass="32123">MLNVVSFGEVLFDVFPTHLKIGGAPLNVALRLQSLGAQISMVSSIGTDNKGIRIKDYLNHVGLDTSTIQTHPTLPTSEVLVKLDDKGAATYTIVAPVAWDEIELTDLNIQKVSESDLFLFGSLACRNNASEKTLKSLIKHAKYNVFDVNLRAPHYTKSLLLELIDKANFVKFNDDELFEIATFMDCKFNGMEQTIKFIANKANLDTICVTKGAFGAVLYHQGLFYYNSGYRVKVSDTVGSGDSFLASLLYKLFTGSNSQEAVDYACAVGALVAGCEGANPNISIEAINHFMNPI</sequence>
<dbReference type="PROSITE" id="PS00583">
    <property type="entry name" value="PFKB_KINASES_1"/>
    <property type="match status" value="1"/>
</dbReference>